<dbReference type="AlphaFoldDB" id="X1AS71"/>
<sequence>KKKYLLLRTHHAKGKWRKLNTSLNDSYKADEQSALLKQMEELQVADEKGNYKTTWKIIHDISGKKRKCSPKVKKRDGSAPSGDKDLLAEWREYFCALLNNDNGLSLSDLPPPAKKDLPISTDPPTCDETRKAIQAMNSNKAAGLDWAITAEALQGGGEVTLDIIHKFCVEVFTTSAPPKQWITNIIVPLPKKGDLS</sequence>
<reference evidence="1" key="1">
    <citation type="journal article" date="2014" name="Front. Microbiol.">
        <title>High frequency of phylogenetically diverse reductive dehalogenase-homologous genes in deep subseafloor sedimentary metagenomes.</title>
        <authorList>
            <person name="Kawai M."/>
            <person name="Futagami T."/>
            <person name="Toyoda A."/>
            <person name="Takaki Y."/>
            <person name="Nishi S."/>
            <person name="Hori S."/>
            <person name="Arai W."/>
            <person name="Tsubouchi T."/>
            <person name="Morono Y."/>
            <person name="Uchiyama I."/>
            <person name="Ito T."/>
            <person name="Fujiyama A."/>
            <person name="Inagaki F."/>
            <person name="Takami H."/>
        </authorList>
    </citation>
    <scope>NUCLEOTIDE SEQUENCE</scope>
    <source>
        <strain evidence="1">Expedition CK06-06</strain>
    </source>
</reference>
<name>X1AS71_9ZZZZ</name>
<evidence type="ECO:0000313" key="1">
    <source>
        <dbReference type="EMBL" id="GAG85694.1"/>
    </source>
</evidence>
<feature type="non-terminal residue" evidence="1">
    <location>
        <position position="1"/>
    </location>
</feature>
<dbReference type="EMBL" id="BART01010144">
    <property type="protein sequence ID" value="GAG85694.1"/>
    <property type="molecule type" value="Genomic_DNA"/>
</dbReference>
<proteinExistence type="predicted"/>
<organism evidence="1">
    <name type="scientific">marine sediment metagenome</name>
    <dbReference type="NCBI Taxonomy" id="412755"/>
    <lineage>
        <taxon>unclassified sequences</taxon>
        <taxon>metagenomes</taxon>
        <taxon>ecological metagenomes</taxon>
    </lineage>
</organism>
<protein>
    <submittedName>
        <fullName evidence="1">Uncharacterized protein</fullName>
    </submittedName>
</protein>
<accession>X1AS71</accession>
<gene>
    <name evidence="1" type="ORF">S01H4_22209</name>
</gene>
<comment type="caution">
    <text evidence="1">The sequence shown here is derived from an EMBL/GenBank/DDBJ whole genome shotgun (WGS) entry which is preliminary data.</text>
</comment>